<dbReference type="GO" id="GO:0005975">
    <property type="term" value="P:carbohydrate metabolic process"/>
    <property type="evidence" value="ECO:0007669"/>
    <property type="project" value="InterPro"/>
</dbReference>
<feature type="compositionally biased region" description="Basic and acidic residues" evidence="5">
    <location>
        <begin position="105"/>
        <end position="115"/>
    </location>
</feature>
<dbReference type="PANTHER" id="PTHR43053:SF4">
    <property type="entry name" value="MYOGENESIS-REGULATING GLYCOSIDASE"/>
    <property type="match status" value="1"/>
</dbReference>
<evidence type="ECO:0000313" key="8">
    <source>
        <dbReference type="EMBL" id="CAD8220143.1"/>
    </source>
</evidence>
<keyword evidence="2 4" id="KW-0378">Hydrolase</keyword>
<reference evidence="8" key="1">
    <citation type="submission" date="2021-01" db="EMBL/GenBank/DDBJ databases">
        <authorList>
            <person name="Corre E."/>
            <person name="Pelletier E."/>
            <person name="Niang G."/>
            <person name="Scheremetjew M."/>
            <person name="Finn R."/>
            <person name="Kale V."/>
            <person name="Holt S."/>
            <person name="Cochrane G."/>
            <person name="Meng A."/>
            <person name="Brown T."/>
            <person name="Cohen L."/>
        </authorList>
    </citation>
    <scope>NUCLEOTIDE SEQUENCE</scope>
    <source>
        <strain evidence="8">Clade-A-BCC118000</strain>
    </source>
</reference>
<comment type="similarity">
    <text evidence="1 4">Belongs to the glycosyl hydrolase 31 family.</text>
</comment>
<dbReference type="PANTHER" id="PTHR43053">
    <property type="entry name" value="GLYCOSIDASE FAMILY 31"/>
    <property type="match status" value="1"/>
</dbReference>
<feature type="region of interest" description="Disordered" evidence="5">
    <location>
        <begin position="86"/>
        <end position="115"/>
    </location>
</feature>
<dbReference type="InterPro" id="IPR017853">
    <property type="entry name" value="GH"/>
</dbReference>
<evidence type="ECO:0000256" key="2">
    <source>
        <dbReference type="ARBA" id="ARBA00022801"/>
    </source>
</evidence>
<dbReference type="InterPro" id="IPR048395">
    <property type="entry name" value="Glyco_hydro_31_C"/>
</dbReference>
<dbReference type="InterPro" id="IPR000322">
    <property type="entry name" value="Glyco_hydro_31_TIM"/>
</dbReference>
<proteinExistence type="inferred from homology"/>
<keyword evidence="3 4" id="KW-0326">Glycosidase</keyword>
<dbReference type="Gene3D" id="3.20.20.80">
    <property type="entry name" value="Glycosidases"/>
    <property type="match status" value="1"/>
</dbReference>
<organism evidence="8">
    <name type="scientific">Ostreococcus sp. 'lucimarinus'</name>
    <dbReference type="NCBI Taxonomy" id="242159"/>
    <lineage>
        <taxon>Eukaryota</taxon>
        <taxon>Viridiplantae</taxon>
        <taxon>Chlorophyta</taxon>
        <taxon>Mamiellophyceae</taxon>
        <taxon>Mamiellales</taxon>
        <taxon>Bathycoccaceae</taxon>
        <taxon>Ostreococcus</taxon>
    </lineage>
</organism>
<protein>
    <recommendedName>
        <fullName evidence="9">Glycoside hydrolase family 31 N-terminal domain-containing protein</fullName>
    </recommendedName>
</protein>
<dbReference type="EMBL" id="HBDX01000972">
    <property type="protein sequence ID" value="CAD8220143.1"/>
    <property type="molecule type" value="Transcribed_RNA"/>
</dbReference>
<name>A0A7R9XP89_9CHLO</name>
<dbReference type="AlphaFoldDB" id="A0A7R9XP89"/>
<dbReference type="SUPFAM" id="SSF51011">
    <property type="entry name" value="Glycosyl hydrolase domain"/>
    <property type="match status" value="1"/>
</dbReference>
<accession>A0A7R9XP89</accession>
<dbReference type="InterPro" id="IPR013780">
    <property type="entry name" value="Glyco_hydro_b"/>
</dbReference>
<dbReference type="GO" id="GO:0004553">
    <property type="term" value="F:hydrolase activity, hydrolyzing O-glycosyl compounds"/>
    <property type="evidence" value="ECO:0007669"/>
    <property type="project" value="InterPro"/>
</dbReference>
<dbReference type="Pfam" id="PF21365">
    <property type="entry name" value="Glyco_hydro_31_3rd"/>
    <property type="match status" value="1"/>
</dbReference>
<sequence length="797" mass="88084">MTLDWGALSAPRVDSTRARIPRVVSRAREARRGVARGARGAVVSTRRRRTVPTVRIGATRDGAREARGALETGGDQRDVRAGATRPTAGALTGAPHRGLPYEFPRLTRPERPRETTLRCGEAKLTVRDDGSVVLRRGGEVVCEAQCALPALALTEEGVVTREANGGATVTWGQRASLTIRPSAGLSTGEQWCDGLSDGFLLDYSVADGSLMHATAEIMIDLERVGDVYGGSHLMAQHWPLNDGCMEIGPHYPFDNGPNGLNTLVSTHWVTSNGCAVVADPDTPFFHVGLNAPNATWFDGFFSKRAFGVGIQNATRTILPFHKGRRVGDGLLRLQARNSFHKGYGPFSMNHPLVGWVSPKHAHATRRHMRVALCANKNVKLATINVHKTLHKPKAAPPSEVFRAPIWTTWAKMKTNVSQEKVLSFAQEILANGMSASVIEIDDKWQCGYGDLDFDATKFPDPSSMVDELHAMGFKVTVWVMPFIAEDTMAYREGKDKGYFVNSSTRNGFFRWWQTPPVVALDVTNPEAVDWFVSRLKRLQEKHGIDGFKFDAGEPCFLPRRFITHTPLSHPSEYTRAWVNNVASKFELAEVRSGHNSTGNSSLVRMGDRFSDWGIENGLGSIIPALLTSGVLGYPFCLPDIIGGNAYFGKHPDEELLVRWAQANALMPAMQFSLTPWAAGSMAKDLCISALEMRDQFVETLIDHSERAVETLEPICRPMWWLDPEDSETFRIGDQFALGEDIIVAPVTTRGANERAIYLTEGRWRDLSNGKVHQGRRWMRDFSAPIGALPIFIREKSS</sequence>
<feature type="domain" description="Glycosyl hydrolase family 31 C-terminal" evidence="7">
    <location>
        <begin position="712"/>
        <end position="794"/>
    </location>
</feature>
<evidence type="ECO:0008006" key="9">
    <source>
        <dbReference type="Google" id="ProtNLM"/>
    </source>
</evidence>
<feature type="domain" description="Glycoside hydrolase family 31 TIM barrel" evidence="6">
    <location>
        <begin position="413"/>
        <end position="698"/>
    </location>
</feature>
<dbReference type="InterPro" id="IPR050985">
    <property type="entry name" value="Alpha-glycosidase_related"/>
</dbReference>
<evidence type="ECO:0000256" key="1">
    <source>
        <dbReference type="ARBA" id="ARBA00007806"/>
    </source>
</evidence>
<evidence type="ECO:0000256" key="5">
    <source>
        <dbReference type="SAM" id="MobiDB-lite"/>
    </source>
</evidence>
<dbReference type="Pfam" id="PF01055">
    <property type="entry name" value="Glyco_hydro_31_2nd"/>
    <property type="match status" value="1"/>
</dbReference>
<evidence type="ECO:0000259" key="6">
    <source>
        <dbReference type="Pfam" id="PF01055"/>
    </source>
</evidence>
<dbReference type="Gene3D" id="2.60.40.1180">
    <property type="entry name" value="Golgi alpha-mannosidase II"/>
    <property type="match status" value="1"/>
</dbReference>
<gene>
    <name evidence="8" type="ORF">OLUC0939_LOCUS862</name>
</gene>
<evidence type="ECO:0000259" key="7">
    <source>
        <dbReference type="Pfam" id="PF21365"/>
    </source>
</evidence>
<evidence type="ECO:0000256" key="3">
    <source>
        <dbReference type="ARBA" id="ARBA00023295"/>
    </source>
</evidence>
<evidence type="ECO:0000256" key="4">
    <source>
        <dbReference type="RuleBase" id="RU361185"/>
    </source>
</evidence>
<dbReference type="SUPFAM" id="SSF51445">
    <property type="entry name" value="(Trans)glycosidases"/>
    <property type="match status" value="1"/>
</dbReference>
<dbReference type="CDD" id="cd06592">
    <property type="entry name" value="GH31_NET37"/>
    <property type="match status" value="1"/>
</dbReference>